<evidence type="ECO:0000256" key="1">
    <source>
        <dbReference type="SAM" id="Phobius"/>
    </source>
</evidence>
<dbReference type="EMBL" id="CAJNOG010000212">
    <property type="protein sequence ID" value="CAF1080892.1"/>
    <property type="molecule type" value="Genomic_DNA"/>
</dbReference>
<protein>
    <submittedName>
        <fullName evidence="2">Uncharacterized protein</fullName>
    </submittedName>
</protein>
<proteinExistence type="predicted"/>
<dbReference type="AlphaFoldDB" id="A0A814MLM6"/>
<accession>A0A814MLM6</accession>
<dbReference type="Proteomes" id="UP000663860">
    <property type="component" value="Unassembled WGS sequence"/>
</dbReference>
<feature type="transmembrane region" description="Helical" evidence="1">
    <location>
        <begin position="6"/>
        <end position="31"/>
    </location>
</feature>
<organism evidence="2 5">
    <name type="scientific">Adineta steineri</name>
    <dbReference type="NCBI Taxonomy" id="433720"/>
    <lineage>
        <taxon>Eukaryota</taxon>
        <taxon>Metazoa</taxon>
        <taxon>Spiralia</taxon>
        <taxon>Gnathifera</taxon>
        <taxon>Rotifera</taxon>
        <taxon>Eurotatoria</taxon>
        <taxon>Bdelloidea</taxon>
        <taxon>Adinetida</taxon>
        <taxon>Adinetidae</taxon>
        <taxon>Adineta</taxon>
    </lineage>
</organism>
<reference evidence="2" key="1">
    <citation type="submission" date="2021-02" db="EMBL/GenBank/DDBJ databases">
        <authorList>
            <person name="Nowell W R."/>
        </authorList>
    </citation>
    <scope>NUCLEOTIDE SEQUENCE</scope>
</reference>
<evidence type="ECO:0000313" key="2">
    <source>
        <dbReference type="EMBL" id="CAF1080892.1"/>
    </source>
</evidence>
<dbReference type="Proteomes" id="UP000663868">
    <property type="component" value="Unassembled WGS sequence"/>
</dbReference>
<evidence type="ECO:0000313" key="5">
    <source>
        <dbReference type="Proteomes" id="UP000663845"/>
    </source>
</evidence>
<comment type="caution">
    <text evidence="2">The sequence shown here is derived from an EMBL/GenBank/DDBJ whole genome shotgun (WGS) entry which is preliminary data.</text>
</comment>
<name>A0A814MLM6_9BILA</name>
<dbReference type="EMBL" id="CAJNOE010000294">
    <property type="protein sequence ID" value="CAF1126513.1"/>
    <property type="molecule type" value="Genomic_DNA"/>
</dbReference>
<dbReference type="Proteomes" id="UP000663845">
    <property type="component" value="Unassembled WGS sequence"/>
</dbReference>
<keyword evidence="1" id="KW-0472">Membrane</keyword>
<gene>
    <name evidence="3" type="ORF">IZO911_LOCUS24443</name>
    <name evidence="2" type="ORF">JYZ213_LOCUS20286</name>
    <name evidence="4" type="ORF">KXQ929_LOCUS31970</name>
</gene>
<sequence length="77" mass="8298">MPAEVTSLNIIFEILLVLVVVTCLFVVHVVVNNSASSRQGGTVSNRPLLCEGFDGFSDSSKTTGMYDFSIETARLSL</sequence>
<evidence type="ECO:0000313" key="3">
    <source>
        <dbReference type="EMBL" id="CAF1126513.1"/>
    </source>
</evidence>
<evidence type="ECO:0000313" key="4">
    <source>
        <dbReference type="EMBL" id="CAF4058184.1"/>
    </source>
</evidence>
<dbReference type="EMBL" id="CAJOBB010003775">
    <property type="protein sequence ID" value="CAF4058184.1"/>
    <property type="molecule type" value="Genomic_DNA"/>
</dbReference>
<keyword evidence="1" id="KW-0812">Transmembrane</keyword>
<keyword evidence="1" id="KW-1133">Transmembrane helix</keyword>